<organism evidence="2">
    <name type="scientific">marine metagenome</name>
    <dbReference type="NCBI Taxonomy" id="408172"/>
    <lineage>
        <taxon>unclassified sequences</taxon>
        <taxon>metagenomes</taxon>
        <taxon>ecological metagenomes</taxon>
    </lineage>
</organism>
<accession>A0A381T092</accession>
<dbReference type="AlphaFoldDB" id="A0A381T092"/>
<keyword evidence="1" id="KW-0812">Transmembrane</keyword>
<reference evidence="2" key="1">
    <citation type="submission" date="2018-05" db="EMBL/GenBank/DDBJ databases">
        <authorList>
            <person name="Lanie J.A."/>
            <person name="Ng W.-L."/>
            <person name="Kazmierczak K.M."/>
            <person name="Andrzejewski T.M."/>
            <person name="Davidsen T.M."/>
            <person name="Wayne K.J."/>
            <person name="Tettelin H."/>
            <person name="Glass J.I."/>
            <person name="Rusch D."/>
            <person name="Podicherti R."/>
            <person name="Tsui H.-C.T."/>
            <person name="Winkler M.E."/>
        </authorList>
    </citation>
    <scope>NUCLEOTIDE SEQUENCE</scope>
</reference>
<sequence>MSSMKREFNSFEEFYPYYIDEHKNKYTKLLHFIGTWCFIFFIIAFLVTGEPKHIFFGFLSGYAWAWIGHFFIEKNKPATFYFPVYSLFGDWKMFKEILQGKHKIF</sequence>
<dbReference type="PANTHER" id="PTHR34205:SF2">
    <property type="entry name" value="DUF962 DOMAIN-CONTAINING PROTEIN"/>
    <property type="match status" value="1"/>
</dbReference>
<evidence type="ECO:0000313" key="2">
    <source>
        <dbReference type="EMBL" id="SVA08107.1"/>
    </source>
</evidence>
<dbReference type="EMBL" id="UINC01003645">
    <property type="protein sequence ID" value="SVA08107.1"/>
    <property type="molecule type" value="Genomic_DNA"/>
</dbReference>
<dbReference type="PANTHER" id="PTHR34205">
    <property type="entry name" value="TRANSMEMBRANE PROTEIN"/>
    <property type="match status" value="1"/>
</dbReference>
<proteinExistence type="predicted"/>
<feature type="transmembrane region" description="Helical" evidence="1">
    <location>
        <begin position="29"/>
        <end position="48"/>
    </location>
</feature>
<dbReference type="Pfam" id="PF06127">
    <property type="entry name" value="Mpo1-like"/>
    <property type="match status" value="1"/>
</dbReference>
<keyword evidence="1" id="KW-0472">Membrane</keyword>
<evidence type="ECO:0008006" key="3">
    <source>
        <dbReference type="Google" id="ProtNLM"/>
    </source>
</evidence>
<evidence type="ECO:0000256" key="1">
    <source>
        <dbReference type="SAM" id="Phobius"/>
    </source>
</evidence>
<feature type="transmembrane region" description="Helical" evidence="1">
    <location>
        <begin position="54"/>
        <end position="72"/>
    </location>
</feature>
<dbReference type="InterPro" id="IPR009305">
    <property type="entry name" value="Mpo1-like"/>
</dbReference>
<name>A0A381T092_9ZZZZ</name>
<protein>
    <recommendedName>
        <fullName evidence="3">DUF962 domain-containing protein</fullName>
    </recommendedName>
</protein>
<keyword evidence="1" id="KW-1133">Transmembrane helix</keyword>
<gene>
    <name evidence="2" type="ORF">METZ01_LOCUS60961</name>
</gene>